<dbReference type="EMBL" id="KI545952">
    <property type="protein sequence ID" value="EST49369.1"/>
    <property type="molecule type" value="Genomic_DNA"/>
</dbReference>
<dbReference type="VEuPathDB" id="GiardiaDB:SS50377_20062"/>
<sequence>MKDKKLIISKPLKREDIIKSQVQEENKLNISVCTDFDDVDQDIINGVIEQLKKKKKSIQPKAELKRKKDHKRKYTDDGFPIYTSSELKIGLPGSGNTHECPFDCDCCF</sequence>
<protein>
    <recommendedName>
        <fullName evidence="4">DUF1764 family protein</fullName>
    </recommendedName>
</protein>
<keyword evidence="3" id="KW-1185">Reference proteome</keyword>
<dbReference type="Proteomes" id="UP000018208">
    <property type="component" value="Unassembled WGS sequence"/>
</dbReference>
<dbReference type="PANTHER" id="PTHR34066:SF1">
    <property type="entry name" value="DUF1764 FAMILY PROTEIN"/>
    <property type="match status" value="1"/>
</dbReference>
<gene>
    <name evidence="1" type="ORF">SS50377_10294</name>
    <name evidence="2" type="ORF">SS50377_20062</name>
</gene>
<reference evidence="2" key="2">
    <citation type="submission" date="2020-12" db="EMBL/GenBank/DDBJ databases">
        <title>New Spironucleus salmonicida genome in near-complete chromosomes.</title>
        <authorList>
            <person name="Xu F."/>
            <person name="Kurt Z."/>
            <person name="Jimenez-Gonzalez A."/>
            <person name="Astvaldsson A."/>
            <person name="Andersson J.O."/>
            <person name="Svard S.G."/>
        </authorList>
    </citation>
    <scope>NUCLEOTIDE SEQUENCE</scope>
    <source>
        <strain evidence="2">ATCC 50377</strain>
    </source>
</reference>
<accession>V6M7F2</accession>
<evidence type="ECO:0000313" key="2">
    <source>
        <dbReference type="EMBL" id="KAH0576716.1"/>
    </source>
</evidence>
<dbReference type="InterPro" id="IPR013885">
    <property type="entry name" value="DUF1764_euk"/>
</dbReference>
<name>V6M7F2_9EUKA</name>
<evidence type="ECO:0008006" key="4">
    <source>
        <dbReference type="Google" id="ProtNLM"/>
    </source>
</evidence>
<reference evidence="1 2" key="1">
    <citation type="journal article" date="2014" name="PLoS Genet.">
        <title>The Genome of Spironucleus salmonicida Highlights a Fish Pathogen Adapted to Fluctuating Environments.</title>
        <authorList>
            <person name="Xu F."/>
            <person name="Jerlstrom-Hultqvist J."/>
            <person name="Einarsson E."/>
            <person name="Astvaldsson A."/>
            <person name="Svard S.G."/>
            <person name="Andersson J.O."/>
        </authorList>
    </citation>
    <scope>NUCLEOTIDE SEQUENCE</scope>
    <source>
        <strain evidence="2">ATCC 50377</strain>
    </source>
</reference>
<dbReference type="Pfam" id="PF08576">
    <property type="entry name" value="DUF1764"/>
    <property type="match status" value="1"/>
</dbReference>
<dbReference type="EMBL" id="AUWU02000001">
    <property type="protein sequence ID" value="KAH0576716.1"/>
    <property type="molecule type" value="Genomic_DNA"/>
</dbReference>
<dbReference type="OrthoDB" id="20835at2759"/>
<evidence type="ECO:0000313" key="1">
    <source>
        <dbReference type="EMBL" id="EST49369.1"/>
    </source>
</evidence>
<proteinExistence type="predicted"/>
<dbReference type="AlphaFoldDB" id="V6M7F2"/>
<evidence type="ECO:0000313" key="3">
    <source>
        <dbReference type="Proteomes" id="UP000018208"/>
    </source>
</evidence>
<organism evidence="1">
    <name type="scientific">Spironucleus salmonicida</name>
    <dbReference type="NCBI Taxonomy" id="348837"/>
    <lineage>
        <taxon>Eukaryota</taxon>
        <taxon>Metamonada</taxon>
        <taxon>Diplomonadida</taxon>
        <taxon>Hexamitidae</taxon>
        <taxon>Hexamitinae</taxon>
        <taxon>Spironucleus</taxon>
    </lineage>
</organism>
<dbReference type="PANTHER" id="PTHR34066">
    <property type="entry name" value="GROWTH FACTOR 2"/>
    <property type="match status" value="1"/>
</dbReference>